<proteinExistence type="predicted"/>
<dbReference type="AlphaFoldDB" id="A0A4Y1R815"/>
<dbReference type="InterPro" id="IPR036047">
    <property type="entry name" value="F-box-like_dom_sf"/>
</dbReference>
<dbReference type="InterPro" id="IPR055411">
    <property type="entry name" value="LRR_FXL15/At3g58940/PEG3-like"/>
</dbReference>
<dbReference type="InterPro" id="IPR050232">
    <property type="entry name" value="FBL13/AtMIF1-like"/>
</dbReference>
<dbReference type="PANTHER" id="PTHR31900:SF27">
    <property type="entry name" value="FBD DOMAIN-CONTAINING PROTEIN"/>
    <property type="match status" value="1"/>
</dbReference>
<dbReference type="PANTHER" id="PTHR31900">
    <property type="entry name" value="F-BOX/RNI SUPERFAMILY PROTEIN-RELATED"/>
    <property type="match status" value="1"/>
</dbReference>
<reference evidence="2" key="1">
    <citation type="journal article" date="2019" name="Science">
        <title>Mutation of a bHLH transcription factor allowed almond domestication.</title>
        <authorList>
            <person name="Sanchez-Perez R."/>
            <person name="Pavan S."/>
            <person name="Mazzeo R."/>
            <person name="Moldovan C."/>
            <person name="Aiese Cigliano R."/>
            <person name="Del Cueto J."/>
            <person name="Ricciardi F."/>
            <person name="Lotti C."/>
            <person name="Ricciardi L."/>
            <person name="Dicenta F."/>
            <person name="Lopez-Marques R.L."/>
            <person name="Lindberg Moller B."/>
        </authorList>
    </citation>
    <scope>NUCLEOTIDE SEQUENCE</scope>
</reference>
<organism evidence="2">
    <name type="scientific">Prunus dulcis</name>
    <name type="common">Almond</name>
    <name type="synonym">Amygdalus dulcis</name>
    <dbReference type="NCBI Taxonomy" id="3755"/>
    <lineage>
        <taxon>Eukaryota</taxon>
        <taxon>Viridiplantae</taxon>
        <taxon>Streptophyta</taxon>
        <taxon>Embryophyta</taxon>
        <taxon>Tracheophyta</taxon>
        <taxon>Spermatophyta</taxon>
        <taxon>Magnoliopsida</taxon>
        <taxon>eudicotyledons</taxon>
        <taxon>Gunneridae</taxon>
        <taxon>Pentapetalae</taxon>
        <taxon>rosids</taxon>
        <taxon>fabids</taxon>
        <taxon>Rosales</taxon>
        <taxon>Rosaceae</taxon>
        <taxon>Amygdaloideae</taxon>
        <taxon>Amygdaleae</taxon>
        <taxon>Prunus</taxon>
    </lineage>
</organism>
<gene>
    <name evidence="2" type="ORF">Prudu_009982</name>
</gene>
<dbReference type="EMBL" id="AP019299">
    <property type="protein sequence ID" value="BBH00077.1"/>
    <property type="molecule type" value="Genomic_DNA"/>
</dbReference>
<accession>A0A4Y1R815</accession>
<dbReference type="SUPFAM" id="SSF52058">
    <property type="entry name" value="L domain-like"/>
    <property type="match status" value="1"/>
</dbReference>
<protein>
    <submittedName>
        <fullName evidence="2">F-box/RNI-like/FBD-like domains-containing protein</fullName>
    </submittedName>
</protein>
<dbReference type="SUPFAM" id="SSF81383">
    <property type="entry name" value="F-box domain"/>
    <property type="match status" value="1"/>
</dbReference>
<dbReference type="Gene3D" id="3.80.10.10">
    <property type="entry name" value="Ribonuclease Inhibitor"/>
    <property type="match status" value="1"/>
</dbReference>
<dbReference type="SMART" id="SM00256">
    <property type="entry name" value="FBOX"/>
    <property type="match status" value="1"/>
</dbReference>
<evidence type="ECO:0000313" key="2">
    <source>
        <dbReference type="EMBL" id="BBH00077.1"/>
    </source>
</evidence>
<dbReference type="InterPro" id="IPR032675">
    <property type="entry name" value="LRR_dom_sf"/>
</dbReference>
<name>A0A4Y1R815_PRUDU</name>
<dbReference type="Pfam" id="PF00646">
    <property type="entry name" value="F-box"/>
    <property type="match status" value="1"/>
</dbReference>
<feature type="domain" description="F-box" evidence="1">
    <location>
        <begin position="145"/>
        <end position="185"/>
    </location>
</feature>
<evidence type="ECO:0000259" key="1">
    <source>
        <dbReference type="SMART" id="SM00256"/>
    </source>
</evidence>
<dbReference type="InterPro" id="IPR001810">
    <property type="entry name" value="F-box_dom"/>
</dbReference>
<dbReference type="Pfam" id="PF24758">
    <property type="entry name" value="LRR_At5g56370"/>
    <property type="match status" value="1"/>
</dbReference>
<sequence>MELDELCYLITNQTIYSIIAIKKTAGIGRGGVLIRTRFILSFVIERIWVKPTRRKQKAFMELRFLRDSMMANKRKIEGCSGADMSKKMKSHEQDDVQKNSVMAKKRKFAGCSGLNINKKMKSHEQDDVQKNQELPMDVDTYTPELPDLVVNQILLLLPTKLAVRASTLSRQWQRLWSSLPVLNFDEDLQLYNSQYGTDRAMFRKYLLSCLKRREKDQEEHDLDTFRLSMRYSGGASMIDKWLSFAVERNVKELEIILIRKHGDRSKHYFLPQTILNAQSLTTLRLNNVKLKDNPMPISLPSLKNMVLKNMDLGNVGFVHLISGCPSLEDLSLTSCGLRLCKVLSSSLKSLQIAKCRKVRIEVGAVNLESFRFWGDSYTEMYMHSSLNIASCRSFRHLEFFDTCFGGRWFQDDLSSRFPLLESLVLYRCSNFWSDTIHINNQTLKRLAFRGRNGFTVKVNINTPNLAAFEFSTGYLPSHQLNVLFSNFSLNAPNLLKAEVDFKLEDRYGKEENIFEDIDFPALINFLRHFDSSGSLSLTLNEAEALIFPEERRNTCSPPLPSLRHLSVAVDPLKKVKDDVSSKKVKDDVSSKKVKDDVLSLRDSLQWMAPRGYINMLMEEDKTVKSY</sequence>